<feature type="compositionally biased region" description="Basic and acidic residues" evidence="6">
    <location>
        <begin position="28"/>
        <end position="46"/>
    </location>
</feature>
<dbReference type="PANTHER" id="PTHR44269">
    <property type="entry name" value="DEHYDROGENASE/REDUCTASE SDR FAMILY MEMBER 7-RELATED"/>
    <property type="match status" value="1"/>
</dbReference>
<dbReference type="Proteomes" id="UP000225706">
    <property type="component" value="Unassembled WGS sequence"/>
</dbReference>
<keyword evidence="4" id="KW-0175">Coiled coil</keyword>
<evidence type="ECO:0000256" key="2">
    <source>
        <dbReference type="ARBA" id="ARBA00009423"/>
    </source>
</evidence>
<dbReference type="SUPFAM" id="SSF51735">
    <property type="entry name" value="NAD(P)-binding Rossmann-fold domains"/>
    <property type="match status" value="2"/>
</dbReference>
<evidence type="ECO:0000259" key="8">
    <source>
        <dbReference type="Pfam" id="PF05010"/>
    </source>
</evidence>
<reference evidence="10" key="1">
    <citation type="journal article" date="2017" name="bioRxiv">
        <title>Comparative analysis of the genomes of Stylophora pistillata and Acropora digitifera provides evidence for extensive differences between species of corals.</title>
        <authorList>
            <person name="Voolstra C.R."/>
            <person name="Li Y."/>
            <person name="Liew Y.J."/>
            <person name="Baumgarten S."/>
            <person name="Zoccola D."/>
            <person name="Flot J.-F."/>
            <person name="Tambutte S."/>
            <person name="Allemand D."/>
            <person name="Aranda M."/>
        </authorList>
    </citation>
    <scope>NUCLEOTIDE SEQUENCE [LARGE SCALE GENOMIC DNA]</scope>
</reference>
<evidence type="ECO:0000256" key="3">
    <source>
        <dbReference type="ARBA" id="ARBA00022490"/>
    </source>
</evidence>
<dbReference type="OrthoDB" id="10255048at2759"/>
<comment type="caution">
    <text evidence="9">The sequence shown here is derived from an EMBL/GenBank/DDBJ whole genome shotgun (WGS) entry which is preliminary data.</text>
</comment>
<dbReference type="PANTHER" id="PTHR44269:SF1">
    <property type="entry name" value="DEHYDROGENASE_REDUCTASE SDR FAMILY MEMBER 7"/>
    <property type="match status" value="1"/>
</dbReference>
<feature type="non-terminal residue" evidence="9">
    <location>
        <position position="1152"/>
    </location>
</feature>
<keyword evidence="7" id="KW-0812">Transmembrane</keyword>
<keyword evidence="5" id="KW-0206">Cytoskeleton</keyword>
<keyword evidence="10" id="KW-1185">Reference proteome</keyword>
<feature type="region of interest" description="Disordered" evidence="6">
    <location>
        <begin position="26"/>
        <end position="62"/>
    </location>
</feature>
<dbReference type="EMBL" id="LSMT01000593">
    <property type="protein sequence ID" value="PFX15940.1"/>
    <property type="molecule type" value="Genomic_DNA"/>
</dbReference>
<evidence type="ECO:0000256" key="7">
    <source>
        <dbReference type="SAM" id="Phobius"/>
    </source>
</evidence>
<dbReference type="PRINTS" id="PR00081">
    <property type="entry name" value="GDHRDH"/>
</dbReference>
<evidence type="ECO:0000256" key="5">
    <source>
        <dbReference type="ARBA" id="ARBA00023212"/>
    </source>
</evidence>
<feature type="transmembrane region" description="Helical" evidence="7">
    <location>
        <begin position="888"/>
        <end position="903"/>
    </location>
</feature>
<protein>
    <submittedName>
        <fullName evidence="9">Dehydrogenase/reductase SDR family member 7</fullName>
    </submittedName>
</protein>
<dbReference type="InterPro" id="IPR053011">
    <property type="entry name" value="SDR_family_member_7"/>
</dbReference>
<evidence type="ECO:0000313" key="10">
    <source>
        <dbReference type="Proteomes" id="UP000225706"/>
    </source>
</evidence>
<feature type="compositionally biased region" description="Basic and acidic residues" evidence="6">
    <location>
        <begin position="518"/>
        <end position="535"/>
    </location>
</feature>
<feature type="domain" description="Transforming acidic coiled-coil-containing protein C-terminal" evidence="8">
    <location>
        <begin position="524"/>
        <end position="601"/>
    </location>
</feature>
<feature type="compositionally biased region" description="Polar residues" evidence="6">
    <location>
        <begin position="161"/>
        <end position="192"/>
    </location>
</feature>
<sequence>MLIFCARKHSCELSLFFRPPSVGGTDINAKEATEFPPDAEKEERAPSQELDDKENQGVPEKFQDGELPRVVSILKSSQRANFPLEKKLTKISFKNSPVWHIIPHKSEEKTAWEDIRKLDEEQNWTERTQVVTKEEHNLYIETAKELLEQLIADLPCFGGQSSTPTNMTSNADDSEIDGSQLSVGNITQGSEGHQNEPNDDLDSELMSDFSKLQINSSDCLRTFSPIGSERTSPDQQENFLDSNEDINNLLAPHENDNIEDDVLSTGNARTDNLLKEITGEGRSYKSAELFSVNPSELENEFQEGKTPNEDLSSGEKAEDVIAIFEKDAENQPEIDDQFGDEAFKPASEAMWELDYLEQCGNNREDFQMGTKTEIEEAENIIVEESNNFVETYSAPEISNIEVQDEEAPREKVRLYTKDELDAAVKRETEALRKQALFCSKEEFAAAVKKETETLRQQMEEEATIREMESKELTERNEQLRRETGELRVVMQEYEKTIADMIEKNQKSQDQFNHSSSEVAKERDQNEEILKKATSDYQEKLKRSEEKYRMLKKHAEEKIESANIEIARVRKSNESEIAVMKAALKKEQTKSASLEMSLQQKVDADFILTVCEFIGQDPATALRGKVVWITGASSGIGEYLAYELAKYGCKLVLSARRKVELERVKENCAAIATGDDSSFNKDQDILVLPLDLMKFDTHGNLTQDVLKHFGKVDILVNNGARGQESWMRSTPLEVDRAVFDSNVIGTISMTKAILPHMTERKEGQIVVVSSILGKFAFPHSAVYCSTKHALQEYKDSSEFKEMDFPTMPTERCAKLMAIGMANNLDEEYKDAPDFEMVDIARIPNERCAKLMAIGMANNLDEIWISENPVLMATYIREYFSNLFRMGRKFWIAAILIPIFCYFMVKYQDADFMLMVYEMIGQDPATALRGKVVWITGASSGIGEYLAYELAKYGCKLVLSARRKAELERVKENCAAIATGLNSSFQKEQDILVLPLDLVKHDTHDNLTQDVIRHFGKVDILVNNGGRFQKSWMRRTPLEVDSAIFDLNVIGTISLTKAVLPYMIERKEGKIVVEFKDSPEFLDLANMIGMPTERCARLMAEYKDSPGFIKVDFPVMPTERCAKLMVIGMANNLDEVWISENPMLLATYMKQYFP</sequence>
<dbReference type="InterPro" id="IPR002347">
    <property type="entry name" value="SDR_fam"/>
</dbReference>
<dbReference type="Pfam" id="PF05010">
    <property type="entry name" value="TACC_C"/>
    <property type="match status" value="1"/>
</dbReference>
<evidence type="ECO:0000256" key="4">
    <source>
        <dbReference type="ARBA" id="ARBA00023054"/>
    </source>
</evidence>
<organism evidence="9 10">
    <name type="scientific">Stylophora pistillata</name>
    <name type="common">Smooth cauliflower coral</name>
    <dbReference type="NCBI Taxonomy" id="50429"/>
    <lineage>
        <taxon>Eukaryota</taxon>
        <taxon>Metazoa</taxon>
        <taxon>Cnidaria</taxon>
        <taxon>Anthozoa</taxon>
        <taxon>Hexacorallia</taxon>
        <taxon>Scleractinia</taxon>
        <taxon>Astrocoeniina</taxon>
        <taxon>Pocilloporidae</taxon>
        <taxon>Stylophora</taxon>
    </lineage>
</organism>
<comment type="subcellular location">
    <subcellularLocation>
        <location evidence="1">Cytoplasm</location>
        <location evidence="1">Cytoskeleton</location>
    </subcellularLocation>
</comment>
<keyword evidence="3" id="KW-0963">Cytoplasm</keyword>
<dbReference type="InterPro" id="IPR036291">
    <property type="entry name" value="NAD(P)-bd_dom_sf"/>
</dbReference>
<dbReference type="AlphaFoldDB" id="A0A2B4RHI6"/>
<gene>
    <name evidence="9" type="primary">Dhrs7</name>
    <name evidence="9" type="ORF">AWC38_SpisGene19816</name>
</gene>
<dbReference type="Pfam" id="PF00106">
    <property type="entry name" value="adh_short"/>
    <property type="match status" value="2"/>
</dbReference>
<keyword evidence="7" id="KW-0472">Membrane</keyword>
<accession>A0A2B4RHI6</accession>
<feature type="region of interest" description="Disordered" evidence="6">
    <location>
        <begin position="161"/>
        <end position="202"/>
    </location>
</feature>
<name>A0A2B4RHI6_STYPI</name>
<dbReference type="InterPro" id="IPR007707">
    <property type="entry name" value="TACC_C"/>
</dbReference>
<evidence type="ECO:0000256" key="6">
    <source>
        <dbReference type="SAM" id="MobiDB-lite"/>
    </source>
</evidence>
<evidence type="ECO:0000256" key="1">
    <source>
        <dbReference type="ARBA" id="ARBA00004245"/>
    </source>
</evidence>
<comment type="similarity">
    <text evidence="2">Belongs to the TACC family.</text>
</comment>
<feature type="region of interest" description="Disordered" evidence="6">
    <location>
        <begin position="505"/>
        <end position="535"/>
    </location>
</feature>
<feature type="compositionally biased region" description="Polar residues" evidence="6">
    <location>
        <begin position="507"/>
        <end position="517"/>
    </location>
</feature>
<proteinExistence type="inferred from homology"/>
<evidence type="ECO:0000313" key="9">
    <source>
        <dbReference type="EMBL" id="PFX15940.1"/>
    </source>
</evidence>
<keyword evidence="7" id="KW-1133">Transmembrane helix</keyword>
<dbReference type="GO" id="GO:0005856">
    <property type="term" value="C:cytoskeleton"/>
    <property type="evidence" value="ECO:0007669"/>
    <property type="project" value="UniProtKB-SubCell"/>
</dbReference>
<dbReference type="Gene3D" id="3.40.50.720">
    <property type="entry name" value="NAD(P)-binding Rossmann-like Domain"/>
    <property type="match status" value="2"/>
</dbReference>
<dbReference type="STRING" id="50429.A0A2B4RHI6"/>